<keyword evidence="3 6" id="KW-0238">DNA-binding</keyword>
<feature type="domain" description="HTH lysR-type" evidence="5">
    <location>
        <begin position="9"/>
        <end position="66"/>
    </location>
</feature>
<dbReference type="Pfam" id="PF00126">
    <property type="entry name" value="HTH_1"/>
    <property type="match status" value="1"/>
</dbReference>
<dbReference type="PROSITE" id="PS50931">
    <property type="entry name" value="HTH_LYSR"/>
    <property type="match status" value="1"/>
</dbReference>
<evidence type="ECO:0000256" key="2">
    <source>
        <dbReference type="ARBA" id="ARBA00023015"/>
    </source>
</evidence>
<dbReference type="InterPro" id="IPR005119">
    <property type="entry name" value="LysR_subst-bd"/>
</dbReference>
<dbReference type="InterPro" id="IPR058163">
    <property type="entry name" value="LysR-type_TF_proteobact-type"/>
</dbReference>
<organism evidence="6 7">
    <name type="scientific">Neorhizobium alkalisoli</name>
    <dbReference type="NCBI Taxonomy" id="528178"/>
    <lineage>
        <taxon>Bacteria</taxon>
        <taxon>Pseudomonadati</taxon>
        <taxon>Pseudomonadota</taxon>
        <taxon>Alphaproteobacteria</taxon>
        <taxon>Hyphomicrobiales</taxon>
        <taxon>Rhizobiaceae</taxon>
        <taxon>Rhizobium/Agrobacterium group</taxon>
        <taxon>Neorhizobium</taxon>
    </lineage>
</organism>
<accession>A0A561QPT3</accession>
<keyword evidence="7" id="KW-1185">Reference proteome</keyword>
<comment type="caution">
    <text evidence="6">The sequence shown here is derived from an EMBL/GenBank/DDBJ whole genome shotgun (WGS) entry which is preliminary data.</text>
</comment>
<dbReference type="PANTHER" id="PTHR30537">
    <property type="entry name" value="HTH-TYPE TRANSCRIPTIONAL REGULATOR"/>
    <property type="match status" value="1"/>
</dbReference>
<proteinExistence type="inferred from homology"/>
<dbReference type="Gene3D" id="1.10.10.10">
    <property type="entry name" value="Winged helix-like DNA-binding domain superfamily/Winged helix DNA-binding domain"/>
    <property type="match status" value="1"/>
</dbReference>
<comment type="similarity">
    <text evidence="1">Belongs to the LysR transcriptional regulatory family.</text>
</comment>
<evidence type="ECO:0000256" key="1">
    <source>
        <dbReference type="ARBA" id="ARBA00009437"/>
    </source>
</evidence>
<dbReference type="Gene3D" id="3.40.190.10">
    <property type="entry name" value="Periplasmic binding protein-like II"/>
    <property type="match status" value="2"/>
</dbReference>
<dbReference type="InterPro" id="IPR000847">
    <property type="entry name" value="LysR_HTH_N"/>
</dbReference>
<evidence type="ECO:0000259" key="5">
    <source>
        <dbReference type="PROSITE" id="PS50931"/>
    </source>
</evidence>
<name>A0A561QPT3_9HYPH</name>
<dbReference type="InterPro" id="IPR036388">
    <property type="entry name" value="WH-like_DNA-bd_sf"/>
</dbReference>
<evidence type="ECO:0000313" key="6">
    <source>
        <dbReference type="EMBL" id="TWF52296.1"/>
    </source>
</evidence>
<reference evidence="6 7" key="1">
    <citation type="submission" date="2019-06" db="EMBL/GenBank/DDBJ databases">
        <title>Sorghum-associated microbial communities from plants grown in Nebraska, USA.</title>
        <authorList>
            <person name="Schachtman D."/>
        </authorList>
    </citation>
    <scope>NUCLEOTIDE SEQUENCE [LARGE SCALE GENOMIC DNA]</scope>
    <source>
        <strain evidence="6 7">1225</strain>
    </source>
</reference>
<keyword evidence="4" id="KW-0804">Transcription</keyword>
<evidence type="ECO:0000256" key="4">
    <source>
        <dbReference type="ARBA" id="ARBA00023163"/>
    </source>
</evidence>
<keyword evidence="2" id="KW-0805">Transcription regulation</keyword>
<sequence>MENRRHRLPSTAALQVLLAVAERGSTSAAAESTALSQSAVSKQLLGLEELIGTPAFLRTSRGMVATEAGRIYIEHARTALKAMEDAALLVARLKPGPGVLRLQVLPIFGDRWLLPRFQQFAESNPDIEVQFTTFISPSQSELPDGIFEFAAAPQHSDNSTYLFGRDVVVVSAPNYFAKTGTPGSIEDLAEGVMLEHPQTPFHWQHLAAFHDRRDLMVRHTTRFGYYTMVIRAALAGQGMALVPRGLIADDLAAGRLVNPSGLGYRSDYGYWFSTPKFAGTSGAMEVFKDWLVGQIGAVDPERADR</sequence>
<dbReference type="EMBL" id="VIWP01000005">
    <property type="protein sequence ID" value="TWF52296.1"/>
    <property type="molecule type" value="Genomic_DNA"/>
</dbReference>
<dbReference type="GO" id="GO:0003700">
    <property type="term" value="F:DNA-binding transcription factor activity"/>
    <property type="evidence" value="ECO:0007669"/>
    <property type="project" value="InterPro"/>
</dbReference>
<dbReference type="AlphaFoldDB" id="A0A561QPT3"/>
<protein>
    <submittedName>
        <fullName evidence="6">DNA-binding transcriptional LysR family regulator</fullName>
    </submittedName>
</protein>
<dbReference type="Proteomes" id="UP000320653">
    <property type="component" value="Unassembled WGS sequence"/>
</dbReference>
<dbReference type="SUPFAM" id="SSF53850">
    <property type="entry name" value="Periplasmic binding protein-like II"/>
    <property type="match status" value="1"/>
</dbReference>
<gene>
    <name evidence="6" type="ORF">FHW37_105398</name>
</gene>
<dbReference type="GO" id="GO:0006351">
    <property type="term" value="P:DNA-templated transcription"/>
    <property type="evidence" value="ECO:0007669"/>
    <property type="project" value="TreeGrafter"/>
</dbReference>
<dbReference type="InterPro" id="IPR036390">
    <property type="entry name" value="WH_DNA-bd_sf"/>
</dbReference>
<dbReference type="GO" id="GO:0043565">
    <property type="term" value="F:sequence-specific DNA binding"/>
    <property type="evidence" value="ECO:0007669"/>
    <property type="project" value="TreeGrafter"/>
</dbReference>
<dbReference type="Pfam" id="PF03466">
    <property type="entry name" value="LysR_substrate"/>
    <property type="match status" value="1"/>
</dbReference>
<evidence type="ECO:0000313" key="7">
    <source>
        <dbReference type="Proteomes" id="UP000320653"/>
    </source>
</evidence>
<evidence type="ECO:0000256" key="3">
    <source>
        <dbReference type="ARBA" id="ARBA00023125"/>
    </source>
</evidence>
<dbReference type="SUPFAM" id="SSF46785">
    <property type="entry name" value="Winged helix' DNA-binding domain"/>
    <property type="match status" value="1"/>
</dbReference>
<dbReference type="RefSeq" id="WP_145639975.1">
    <property type="nucleotide sequence ID" value="NZ_VIWP01000005.1"/>
</dbReference>
<dbReference type="OrthoDB" id="9804958at2"/>
<dbReference type="PANTHER" id="PTHR30537:SF74">
    <property type="entry name" value="HTH-TYPE TRANSCRIPTIONAL REGULATOR TRPI"/>
    <property type="match status" value="1"/>
</dbReference>